<proteinExistence type="evidence at transcript level"/>
<dbReference type="STRING" id="3880.G8A1C1"/>
<dbReference type="EnsemblPlants" id="KEH31316">
    <property type="protein sequence ID" value="KEH31316"/>
    <property type="gene ID" value="MTR_4g094465"/>
</dbReference>
<evidence type="ECO:0000313" key="2">
    <source>
        <dbReference type="EMBL" id="AFK34220.1"/>
    </source>
</evidence>
<evidence type="ECO:0000313" key="3">
    <source>
        <dbReference type="EMBL" id="KEH31316.1"/>
    </source>
</evidence>
<feature type="region of interest" description="Disordered" evidence="1">
    <location>
        <begin position="1"/>
        <end position="57"/>
    </location>
</feature>
<dbReference type="PaxDb" id="3880-AES85259"/>
<dbReference type="HOGENOM" id="CLU_137022_0_0_1"/>
<dbReference type="Proteomes" id="UP000265566">
    <property type="component" value="Chromosome 4"/>
</dbReference>
<reference evidence="2" key="2">
    <citation type="submission" date="2012-05" db="EMBL/GenBank/DDBJ databases">
        <authorList>
            <person name="Krishnakumar V."/>
            <person name="Cheung F."/>
            <person name="Xiao Y."/>
            <person name="Chan A."/>
            <person name="Moskal W.A."/>
            <person name="Town C.D."/>
        </authorList>
    </citation>
    <scope>NUCLEOTIDE SEQUENCE</scope>
</reference>
<evidence type="ECO:0000313" key="5">
    <source>
        <dbReference type="EnsemblPlants" id="KEH31316"/>
    </source>
</evidence>
<dbReference type="OMA" id="QSECNES"/>
<evidence type="ECO:0000256" key="1">
    <source>
        <dbReference type="SAM" id="MobiDB-lite"/>
    </source>
</evidence>
<gene>
    <name evidence="5" type="primary">25493349</name>
    <name evidence="3" type="ordered locus">MTR_4g094465</name>
    <name evidence="4" type="ORF">MtrunA17_Chr4g0051341</name>
</gene>
<reference evidence="4" key="5">
    <citation type="journal article" date="2018" name="Nat. Plants">
        <title>Whole-genome landscape of Medicago truncatula symbiotic genes.</title>
        <authorList>
            <person name="Pecrix Y."/>
            <person name="Gamas P."/>
            <person name="Carrere S."/>
        </authorList>
    </citation>
    <scope>NUCLEOTIDE SEQUENCE</scope>
    <source>
        <tissue evidence="4">Leaves</tissue>
    </source>
</reference>
<dbReference type="Pfam" id="PF04081">
    <property type="entry name" value="DNA_pol_delta_4"/>
    <property type="match status" value="1"/>
</dbReference>
<dbReference type="GO" id="GO:0006261">
    <property type="term" value="P:DNA-templated DNA replication"/>
    <property type="evidence" value="ECO:0000318"/>
    <property type="project" value="GO_Central"/>
</dbReference>
<dbReference type="GO" id="GO:0000731">
    <property type="term" value="P:DNA synthesis involved in DNA repair"/>
    <property type="evidence" value="ECO:0000318"/>
    <property type="project" value="GO_Central"/>
</dbReference>
<dbReference type="EMBL" id="BT134425">
    <property type="protein sequence ID" value="AFK34220.1"/>
    <property type="molecule type" value="mRNA"/>
</dbReference>
<feature type="compositionally biased region" description="Polar residues" evidence="1">
    <location>
        <begin position="18"/>
        <end position="48"/>
    </location>
</feature>
<reference evidence="3 6" key="1">
    <citation type="journal article" date="2011" name="Nature">
        <title>The Medicago genome provides insight into the evolution of rhizobial symbioses.</title>
        <authorList>
            <person name="Young N.D."/>
            <person name="Debelle F."/>
            <person name="Oldroyd G.E."/>
            <person name="Geurts R."/>
            <person name="Cannon S.B."/>
            <person name="Udvardi M.K."/>
            <person name="Benedito V.A."/>
            <person name="Mayer K.F."/>
            <person name="Gouzy J."/>
            <person name="Schoof H."/>
            <person name="Van de Peer Y."/>
            <person name="Proost S."/>
            <person name="Cook D.R."/>
            <person name="Meyers B.C."/>
            <person name="Spannagl M."/>
            <person name="Cheung F."/>
            <person name="De Mita S."/>
            <person name="Krishnakumar V."/>
            <person name="Gundlach H."/>
            <person name="Zhou S."/>
            <person name="Mudge J."/>
            <person name="Bharti A.K."/>
            <person name="Murray J.D."/>
            <person name="Naoumkina M.A."/>
            <person name="Rosen B."/>
            <person name="Silverstein K.A."/>
            <person name="Tang H."/>
            <person name="Rombauts S."/>
            <person name="Zhao P.X."/>
            <person name="Zhou P."/>
            <person name="Barbe V."/>
            <person name="Bardou P."/>
            <person name="Bechner M."/>
            <person name="Bellec A."/>
            <person name="Berger A."/>
            <person name="Berges H."/>
            <person name="Bidwell S."/>
            <person name="Bisseling T."/>
            <person name="Choisne N."/>
            <person name="Couloux A."/>
            <person name="Denny R."/>
            <person name="Deshpande S."/>
            <person name="Dai X."/>
            <person name="Doyle J.J."/>
            <person name="Dudez A.M."/>
            <person name="Farmer A.D."/>
            <person name="Fouteau S."/>
            <person name="Franken C."/>
            <person name="Gibelin C."/>
            <person name="Gish J."/>
            <person name="Goldstein S."/>
            <person name="Gonzalez A.J."/>
            <person name="Green P.J."/>
            <person name="Hallab A."/>
            <person name="Hartog M."/>
            <person name="Hua A."/>
            <person name="Humphray S.J."/>
            <person name="Jeong D.H."/>
            <person name="Jing Y."/>
            <person name="Jocker A."/>
            <person name="Kenton S.M."/>
            <person name="Kim D.J."/>
            <person name="Klee K."/>
            <person name="Lai H."/>
            <person name="Lang C."/>
            <person name="Lin S."/>
            <person name="Macmil S.L."/>
            <person name="Magdelenat G."/>
            <person name="Matthews L."/>
            <person name="McCorrison J."/>
            <person name="Monaghan E.L."/>
            <person name="Mun J.H."/>
            <person name="Najar F.Z."/>
            <person name="Nicholson C."/>
            <person name="Noirot C."/>
            <person name="O'Bleness M."/>
            <person name="Paule C.R."/>
            <person name="Poulain J."/>
            <person name="Prion F."/>
            <person name="Qin B."/>
            <person name="Qu C."/>
            <person name="Retzel E.F."/>
            <person name="Riddle C."/>
            <person name="Sallet E."/>
            <person name="Samain S."/>
            <person name="Samson N."/>
            <person name="Sanders I."/>
            <person name="Saurat O."/>
            <person name="Scarpelli C."/>
            <person name="Schiex T."/>
            <person name="Segurens B."/>
            <person name="Severin A.J."/>
            <person name="Sherrier D.J."/>
            <person name="Shi R."/>
            <person name="Sims S."/>
            <person name="Singer S.R."/>
            <person name="Sinharoy S."/>
            <person name="Sterck L."/>
            <person name="Viollet A."/>
            <person name="Wang B.B."/>
            <person name="Wang K."/>
            <person name="Wang M."/>
            <person name="Wang X."/>
            <person name="Warfsmann J."/>
            <person name="Weissenbach J."/>
            <person name="White D.D."/>
            <person name="White J.D."/>
            <person name="Wiley G.B."/>
            <person name="Wincker P."/>
            <person name="Xing Y."/>
            <person name="Yang L."/>
            <person name="Yao Z."/>
            <person name="Ying F."/>
            <person name="Zhai J."/>
            <person name="Zhou L."/>
            <person name="Zuber A."/>
            <person name="Denarie J."/>
            <person name="Dixon R.A."/>
            <person name="May G.D."/>
            <person name="Schwartz D.C."/>
            <person name="Rogers J."/>
            <person name="Quetier F."/>
            <person name="Town C.D."/>
            <person name="Roe B.A."/>
        </authorList>
    </citation>
    <scope>NUCLEOTIDE SEQUENCE [LARGE SCALE GENOMIC DNA]</scope>
    <source>
        <strain evidence="3">A17</strain>
        <strain evidence="5 6">cv. Jemalong A17</strain>
    </source>
</reference>
<dbReference type="EMBL" id="CM001220">
    <property type="protein sequence ID" value="KEH31316.1"/>
    <property type="molecule type" value="Genomic_DNA"/>
</dbReference>
<protein>
    <submittedName>
        <fullName evidence="3">DNA polymerase delta subunit 4</fullName>
    </submittedName>
    <submittedName>
        <fullName evidence="4">Putative DNA polymerase delta, subunit 4</fullName>
    </submittedName>
</protein>
<accession>G8A1C1</accession>
<sequence length="114" mass="12626">MSSSVSGNMKGFYKQKKNTNLTTTAKSSKSIKPPTHASTSPSLNTNPDLQDEHNGSEAVLRQFDMNMKYGPCMGMTRLARLERAVKLGLNPPEEIAELLKSGKVQQESLWDTRI</sequence>
<evidence type="ECO:0000313" key="4">
    <source>
        <dbReference type="EMBL" id="RHN62802.1"/>
    </source>
</evidence>
<reference evidence="3 6" key="3">
    <citation type="journal article" date="2014" name="BMC Genomics">
        <title>An improved genome release (version Mt4.0) for the model legume Medicago truncatula.</title>
        <authorList>
            <person name="Tang H."/>
            <person name="Krishnakumar V."/>
            <person name="Bidwell S."/>
            <person name="Rosen B."/>
            <person name="Chan A."/>
            <person name="Zhou S."/>
            <person name="Gentzbittel L."/>
            <person name="Childs K.L."/>
            <person name="Yandell M."/>
            <person name="Gundlach H."/>
            <person name="Mayer K.F."/>
            <person name="Schwartz D.C."/>
            <person name="Town C.D."/>
        </authorList>
    </citation>
    <scope>GENOME REANNOTATION</scope>
    <source>
        <strain evidence="3">A17</strain>
        <strain evidence="5 6">cv. Jemalong A17</strain>
    </source>
</reference>
<dbReference type="PANTHER" id="PTHR14303:SF0">
    <property type="entry name" value="DNA POLYMERASE DELTA SUBUNIT 4"/>
    <property type="match status" value="1"/>
</dbReference>
<dbReference type="KEGG" id="mtr:25493349"/>
<dbReference type="eggNOG" id="ENOG502SC9I">
    <property type="taxonomic scope" value="Eukaryota"/>
</dbReference>
<dbReference type="Gramene" id="rna25411">
    <property type="protein sequence ID" value="RHN62802.1"/>
    <property type="gene ID" value="gene25411"/>
</dbReference>
<dbReference type="EMBL" id="PSQE01000004">
    <property type="protein sequence ID" value="RHN62802.1"/>
    <property type="molecule type" value="Genomic_DNA"/>
</dbReference>
<name>G8A1C1_MEDTR</name>
<evidence type="ECO:0000313" key="6">
    <source>
        <dbReference type="Proteomes" id="UP000002051"/>
    </source>
</evidence>
<reference evidence="5" key="4">
    <citation type="submission" date="2015-04" db="UniProtKB">
        <authorList>
            <consortium name="EnsemblPlants"/>
        </authorList>
    </citation>
    <scope>IDENTIFICATION</scope>
    <source>
        <strain evidence="5">cv. Jemalong A17</strain>
    </source>
</reference>
<dbReference type="Proteomes" id="UP000002051">
    <property type="component" value="Chromosome 4"/>
</dbReference>
<dbReference type="AlphaFoldDB" id="G8A1C1"/>
<dbReference type="InterPro" id="IPR007218">
    <property type="entry name" value="DNA_pol_delta_4"/>
</dbReference>
<organism evidence="2">
    <name type="scientific">Medicago truncatula</name>
    <name type="common">Barrel medic</name>
    <name type="synonym">Medicago tribuloides</name>
    <dbReference type="NCBI Taxonomy" id="3880"/>
    <lineage>
        <taxon>Eukaryota</taxon>
        <taxon>Viridiplantae</taxon>
        <taxon>Streptophyta</taxon>
        <taxon>Embryophyta</taxon>
        <taxon>Tracheophyta</taxon>
        <taxon>Spermatophyta</taxon>
        <taxon>Magnoliopsida</taxon>
        <taxon>eudicotyledons</taxon>
        <taxon>Gunneridae</taxon>
        <taxon>Pentapetalae</taxon>
        <taxon>rosids</taxon>
        <taxon>fabids</taxon>
        <taxon>Fabales</taxon>
        <taxon>Fabaceae</taxon>
        <taxon>Papilionoideae</taxon>
        <taxon>50 kb inversion clade</taxon>
        <taxon>NPAAA clade</taxon>
        <taxon>Hologalegina</taxon>
        <taxon>IRL clade</taxon>
        <taxon>Trifolieae</taxon>
        <taxon>Medicago</taxon>
    </lineage>
</organism>
<keyword evidence="6" id="KW-1185">Reference proteome</keyword>
<dbReference type="OrthoDB" id="337486at2759"/>
<dbReference type="GO" id="GO:0043625">
    <property type="term" value="C:delta DNA polymerase complex"/>
    <property type="evidence" value="ECO:0000318"/>
    <property type="project" value="GO_Central"/>
</dbReference>
<dbReference type="PANTHER" id="PTHR14303">
    <property type="entry name" value="DNA POLYMERASE DELTA SUBUNIT 4"/>
    <property type="match status" value="1"/>
</dbReference>